<evidence type="ECO:0000313" key="2">
    <source>
        <dbReference type="EMBL" id="KAI5318320.1"/>
    </source>
</evidence>
<keyword evidence="3" id="KW-1185">Reference proteome</keyword>
<reference evidence="2 3" key="1">
    <citation type="journal article" date="2022" name="G3 (Bethesda)">
        <title>Whole-genome sequence and methylome profiling of the almond [Prunus dulcis (Mill.) D.A. Webb] cultivar 'Nonpareil'.</title>
        <authorList>
            <person name="D'Amico-Willman K.M."/>
            <person name="Ouma W.Z."/>
            <person name="Meulia T."/>
            <person name="Sideli G.M."/>
            <person name="Gradziel T.M."/>
            <person name="Fresnedo-Ramirez J."/>
        </authorList>
    </citation>
    <scope>NUCLEOTIDE SEQUENCE [LARGE SCALE GENOMIC DNA]</scope>
    <source>
        <strain evidence="2">Clone GOH B32 T37-40</strain>
    </source>
</reference>
<organism evidence="2 3">
    <name type="scientific">Prunus dulcis</name>
    <name type="common">Almond</name>
    <name type="synonym">Amygdalus dulcis</name>
    <dbReference type="NCBI Taxonomy" id="3755"/>
    <lineage>
        <taxon>Eukaryota</taxon>
        <taxon>Viridiplantae</taxon>
        <taxon>Streptophyta</taxon>
        <taxon>Embryophyta</taxon>
        <taxon>Tracheophyta</taxon>
        <taxon>Spermatophyta</taxon>
        <taxon>Magnoliopsida</taxon>
        <taxon>eudicotyledons</taxon>
        <taxon>Gunneridae</taxon>
        <taxon>Pentapetalae</taxon>
        <taxon>rosids</taxon>
        <taxon>fabids</taxon>
        <taxon>Rosales</taxon>
        <taxon>Rosaceae</taxon>
        <taxon>Amygdaloideae</taxon>
        <taxon>Amygdaleae</taxon>
        <taxon>Prunus</taxon>
    </lineage>
</organism>
<dbReference type="Proteomes" id="UP001054821">
    <property type="component" value="Chromosome 7"/>
</dbReference>
<gene>
    <name evidence="2" type="ORF">L3X38_038028</name>
</gene>
<dbReference type="InterPro" id="IPR012337">
    <property type="entry name" value="RNaseH-like_sf"/>
</dbReference>
<dbReference type="GO" id="GO:0003676">
    <property type="term" value="F:nucleic acid binding"/>
    <property type="evidence" value="ECO:0007669"/>
    <property type="project" value="InterPro"/>
</dbReference>
<proteinExistence type="predicted"/>
<evidence type="ECO:0000259" key="1">
    <source>
        <dbReference type="PROSITE" id="PS50994"/>
    </source>
</evidence>
<protein>
    <recommendedName>
        <fullName evidence="1">Integrase catalytic domain-containing protein</fullName>
    </recommendedName>
</protein>
<dbReference type="InterPro" id="IPR001584">
    <property type="entry name" value="Integrase_cat-core"/>
</dbReference>
<dbReference type="InterPro" id="IPR052160">
    <property type="entry name" value="Gypsy_RT_Integrase-like"/>
</dbReference>
<comment type="caution">
    <text evidence="2">The sequence shown here is derived from an EMBL/GenBank/DDBJ whole genome shotgun (WGS) entry which is preliminary data.</text>
</comment>
<dbReference type="PANTHER" id="PTHR47266">
    <property type="entry name" value="ENDONUCLEASE-RELATED"/>
    <property type="match status" value="1"/>
</dbReference>
<name>A0AAD4V4G2_PRUDU</name>
<evidence type="ECO:0000313" key="3">
    <source>
        <dbReference type="Proteomes" id="UP001054821"/>
    </source>
</evidence>
<feature type="domain" description="Integrase catalytic" evidence="1">
    <location>
        <begin position="25"/>
        <end position="141"/>
    </location>
</feature>
<dbReference type="GO" id="GO:0015074">
    <property type="term" value="P:DNA integration"/>
    <property type="evidence" value="ECO:0007669"/>
    <property type="project" value="InterPro"/>
</dbReference>
<dbReference type="Gene3D" id="3.30.420.10">
    <property type="entry name" value="Ribonuclease H-like superfamily/Ribonuclease H"/>
    <property type="match status" value="1"/>
</dbReference>
<dbReference type="InterPro" id="IPR036397">
    <property type="entry name" value="RNaseH_sf"/>
</dbReference>
<dbReference type="SUPFAM" id="SSF53098">
    <property type="entry name" value="Ribonuclease H-like"/>
    <property type="match status" value="1"/>
</dbReference>
<dbReference type="PROSITE" id="PS50994">
    <property type="entry name" value="INTEGRASE"/>
    <property type="match status" value="1"/>
</dbReference>
<dbReference type="AlphaFoldDB" id="A0AAD4V4G2"/>
<sequence length="141" mass="15982">MACDAEQFSRKYDKCQRHTPFNSAIGPWPFVRWGMDIVGPVPTAVGGKKFVLLATDYFTKWVEADAYKMVTQTDMVRFVWCNIICRFGIPRAIVTDNEPSSITVNSEVTVRKNGSFSSSRPEVTLKETGKPRKLIIRFLIA</sequence>
<accession>A0AAD4V4G2</accession>
<dbReference type="EMBL" id="JAJFAZ020000007">
    <property type="protein sequence ID" value="KAI5318320.1"/>
    <property type="molecule type" value="Genomic_DNA"/>
</dbReference>